<feature type="transmembrane region" description="Helical" evidence="1">
    <location>
        <begin position="37"/>
        <end position="55"/>
    </location>
</feature>
<reference evidence="3" key="1">
    <citation type="journal article" date="2019" name="Int. J. Syst. Evol. Microbiol.">
        <title>The Global Catalogue of Microorganisms (GCM) 10K type strain sequencing project: providing services to taxonomists for standard genome sequencing and annotation.</title>
        <authorList>
            <consortium name="The Broad Institute Genomics Platform"/>
            <consortium name="The Broad Institute Genome Sequencing Center for Infectious Disease"/>
            <person name="Wu L."/>
            <person name="Ma J."/>
        </authorList>
    </citation>
    <scope>NUCLEOTIDE SEQUENCE [LARGE SCALE GENOMIC DNA]</scope>
    <source>
        <strain evidence="3">KLKA75</strain>
    </source>
</reference>
<keyword evidence="1" id="KW-0812">Transmembrane</keyword>
<dbReference type="Proteomes" id="UP001595872">
    <property type="component" value="Unassembled WGS sequence"/>
</dbReference>
<organism evidence="2 3">
    <name type="scientific">Actinomadura gamaensis</name>
    <dbReference type="NCBI Taxonomy" id="1763541"/>
    <lineage>
        <taxon>Bacteria</taxon>
        <taxon>Bacillati</taxon>
        <taxon>Actinomycetota</taxon>
        <taxon>Actinomycetes</taxon>
        <taxon>Streptosporangiales</taxon>
        <taxon>Thermomonosporaceae</taxon>
        <taxon>Actinomadura</taxon>
    </lineage>
</organism>
<name>A0ABV9TYY3_9ACTN</name>
<feature type="transmembrane region" description="Helical" evidence="1">
    <location>
        <begin position="109"/>
        <end position="132"/>
    </location>
</feature>
<feature type="transmembrane region" description="Helical" evidence="1">
    <location>
        <begin position="67"/>
        <end position="89"/>
    </location>
</feature>
<keyword evidence="3" id="KW-1185">Reference proteome</keyword>
<keyword evidence="1" id="KW-1133">Transmembrane helix</keyword>
<evidence type="ECO:0000313" key="2">
    <source>
        <dbReference type="EMBL" id="MFC4909219.1"/>
    </source>
</evidence>
<feature type="transmembrane region" description="Helical" evidence="1">
    <location>
        <begin position="139"/>
        <end position="157"/>
    </location>
</feature>
<proteinExistence type="predicted"/>
<gene>
    <name evidence="2" type="ORF">ACFPCY_17995</name>
</gene>
<comment type="caution">
    <text evidence="2">The sequence shown here is derived from an EMBL/GenBank/DDBJ whole genome shotgun (WGS) entry which is preliminary data.</text>
</comment>
<protein>
    <submittedName>
        <fullName evidence="2">Uncharacterized protein</fullName>
    </submittedName>
</protein>
<keyword evidence="1" id="KW-0472">Membrane</keyword>
<sequence length="197" mass="21318">MVANTRIIAGSCLVLAPTVQALSTFFWEENRQGITTGTLIMVSTVFWIVGLAQLFRDIEPRVPRYATVAFPLAVYGCLGGDSFGLQGMFEELFGVGHDHAVRLLQEHQAAAFTTFWMAGVLFPTSLFVLGVVLTRIKYVPAPSGILLAVGAVVFPASRIPREVVIAHVADLILILPFAHIGILMLRSRSQAAVPSIV</sequence>
<feature type="transmembrane region" description="Helical" evidence="1">
    <location>
        <begin position="163"/>
        <end position="185"/>
    </location>
</feature>
<evidence type="ECO:0000256" key="1">
    <source>
        <dbReference type="SAM" id="Phobius"/>
    </source>
</evidence>
<evidence type="ECO:0000313" key="3">
    <source>
        <dbReference type="Proteomes" id="UP001595872"/>
    </source>
</evidence>
<dbReference type="EMBL" id="JBHSIT010000005">
    <property type="protein sequence ID" value="MFC4909219.1"/>
    <property type="molecule type" value="Genomic_DNA"/>
</dbReference>
<accession>A0ABV9TYY3</accession>
<dbReference type="RefSeq" id="WP_378256564.1">
    <property type="nucleotide sequence ID" value="NZ_JBHSIT010000005.1"/>
</dbReference>